<dbReference type="SMART" id="SM00957">
    <property type="entry name" value="SecA_DEAD"/>
    <property type="match status" value="1"/>
</dbReference>
<dbReference type="InterPro" id="IPR014018">
    <property type="entry name" value="SecA_motor_DEAD"/>
</dbReference>
<evidence type="ECO:0000256" key="10">
    <source>
        <dbReference type="SAM" id="MobiDB-lite"/>
    </source>
</evidence>
<dbReference type="GO" id="GO:0005524">
    <property type="term" value="F:ATP binding"/>
    <property type="evidence" value="ECO:0007669"/>
    <property type="project" value="UniProtKB-KW"/>
</dbReference>
<keyword evidence="2" id="KW-0813">Transport</keyword>
<dbReference type="InterPro" id="IPR011115">
    <property type="entry name" value="SecA_DEAD"/>
</dbReference>
<dbReference type="GO" id="GO:0009941">
    <property type="term" value="C:chloroplast envelope"/>
    <property type="evidence" value="ECO:0007669"/>
    <property type="project" value="TreeGrafter"/>
</dbReference>
<dbReference type="SUPFAM" id="SSF52540">
    <property type="entry name" value="P-loop containing nucleoside triphosphate hydrolases"/>
    <property type="match status" value="2"/>
</dbReference>
<reference evidence="13 14" key="1">
    <citation type="journal article" date="2020" name="Mol. Plant">
        <title>The Chromosome-Based Rubber Tree Genome Provides New Insights into Spurge Genome Evolution and Rubber Biosynthesis.</title>
        <authorList>
            <person name="Liu J."/>
            <person name="Shi C."/>
            <person name="Shi C.C."/>
            <person name="Li W."/>
            <person name="Zhang Q.J."/>
            <person name="Zhang Y."/>
            <person name="Li K."/>
            <person name="Lu H.F."/>
            <person name="Shi C."/>
            <person name="Zhu S.T."/>
            <person name="Xiao Z.Y."/>
            <person name="Nan H."/>
            <person name="Yue Y."/>
            <person name="Zhu X.G."/>
            <person name="Wu Y."/>
            <person name="Hong X.N."/>
            <person name="Fan G.Y."/>
            <person name="Tong Y."/>
            <person name="Zhang D."/>
            <person name="Mao C.L."/>
            <person name="Liu Y.L."/>
            <person name="Hao S.J."/>
            <person name="Liu W.Q."/>
            <person name="Lv M.Q."/>
            <person name="Zhang H.B."/>
            <person name="Liu Y."/>
            <person name="Hu-Tang G.R."/>
            <person name="Wang J.P."/>
            <person name="Wang J.H."/>
            <person name="Sun Y.H."/>
            <person name="Ni S.B."/>
            <person name="Chen W.B."/>
            <person name="Zhang X.C."/>
            <person name="Jiao Y.N."/>
            <person name="Eichler E.E."/>
            <person name="Li G.H."/>
            <person name="Liu X."/>
            <person name="Gao L.Z."/>
        </authorList>
    </citation>
    <scope>NUCLEOTIDE SEQUENCE [LARGE SCALE GENOMIC DNA]</scope>
    <source>
        <strain evidence="14">cv. GT1</strain>
        <tissue evidence="13">Leaf</tissue>
    </source>
</reference>
<dbReference type="InterPro" id="IPR000185">
    <property type="entry name" value="SecA"/>
</dbReference>
<evidence type="ECO:0000256" key="1">
    <source>
        <dbReference type="ARBA" id="ARBA00012047"/>
    </source>
</evidence>
<evidence type="ECO:0000259" key="11">
    <source>
        <dbReference type="PROSITE" id="PS51192"/>
    </source>
</evidence>
<dbReference type="GO" id="GO:0006605">
    <property type="term" value="P:protein targeting"/>
    <property type="evidence" value="ECO:0007669"/>
    <property type="project" value="InterPro"/>
</dbReference>
<dbReference type="InterPro" id="IPR036670">
    <property type="entry name" value="SecA_X-link_sf"/>
</dbReference>
<keyword evidence="6" id="KW-1278">Translocase</keyword>
<keyword evidence="5" id="KW-0653">Protein transport</keyword>
<evidence type="ECO:0000256" key="8">
    <source>
        <dbReference type="ARBA" id="ARBA00023136"/>
    </source>
</evidence>
<feature type="region of interest" description="Disordered" evidence="10">
    <location>
        <begin position="1"/>
        <end position="105"/>
    </location>
</feature>
<dbReference type="Gene3D" id="1.10.3060.10">
    <property type="entry name" value="Helical scaffold and wing domains of SecA"/>
    <property type="match status" value="1"/>
</dbReference>
<dbReference type="PROSITE" id="PS51196">
    <property type="entry name" value="SECA_MOTOR_DEAD"/>
    <property type="match status" value="1"/>
</dbReference>
<keyword evidence="3" id="KW-0547">Nucleotide-binding</keyword>
<feature type="compositionally biased region" description="Basic and acidic residues" evidence="10">
    <location>
        <begin position="81"/>
        <end position="92"/>
    </location>
</feature>
<dbReference type="PANTHER" id="PTHR30612:SF11">
    <property type="entry name" value="PROTEIN TRANSLOCASE SUBUNIT SECA2, CHLOROPLASTIC"/>
    <property type="match status" value="1"/>
</dbReference>
<dbReference type="InterPro" id="IPR027417">
    <property type="entry name" value="P-loop_NTPase"/>
</dbReference>
<proteinExistence type="inferred from homology"/>
<name>A0A6A6KQQ7_HEVBR</name>
<sequence>MCVGLKSSPSCRGKLPPEEEVGYAREEPPVAGSPRAVALPKPEGIRQPRSRRSRNRCKAKRRQRHLATKDGEGTETQQKAEGNELHGHERSPRRQGQLRGKSDRGGHSWQLTDWACQLANLVANGLKLLDGKQANQMGKIEAFAVVREAARRKLGMRHFDVQIIGGAVLHDGSIAEMKTGEGKTLVSTLAAYLNALTSECPWLLKFPRKLIVVVTVSDYLAQRDAEWMGRVHRCLEGMTAKERRSNYRCDITYTNNSELGFDYLRDNLAGNSEQLVMRWPKPFHFAIVDEVDSVLIDEGRNPLLISGEANKDAARYPVAAKVAELLHYNVELKDNSVELTEEGIALAEMALETNDLWDEIDPWARFVVNALKAKEFYRRDVQYIVRNGKALIINELTGRVEEKRRWSEGIHQAVEAKEGLQIQADSVVVAQITYQSLLKLYPKLSGMTGTAKTETARWKWEYVRQEIEYMFRQGRPVLVGTTSVENSEYLSDLLKHWEIPHNVLNARPKYAAREAEIIAQAGRKYAITISTNMAGRGTDIILGGNPKDAKSMISESVEMSQSMNLKELEKLANEESEMYPLGPTIALTYLSVLKDCEVHCLHEGLQDEMFQKFNFDTEWAVKLISRITNDEDIPIEGDAIVKQLLALQINAEKYFFGIRKSLVEFDEVLEVTMKVVPNTYHSEYTSVTIFASKELELGQTLEGVHRYWGKAVGWNGGYRTTTNLLRKYLGDLLIASYWNVVQESSYDDAYVKEIEVSFSLELFSH</sequence>
<dbReference type="GO" id="GO:0006886">
    <property type="term" value="P:intracellular protein transport"/>
    <property type="evidence" value="ECO:0007669"/>
    <property type="project" value="InterPro"/>
</dbReference>
<organism evidence="13 14">
    <name type="scientific">Hevea brasiliensis</name>
    <name type="common">Para rubber tree</name>
    <name type="synonym">Siphonia brasiliensis</name>
    <dbReference type="NCBI Taxonomy" id="3981"/>
    <lineage>
        <taxon>Eukaryota</taxon>
        <taxon>Viridiplantae</taxon>
        <taxon>Streptophyta</taxon>
        <taxon>Embryophyta</taxon>
        <taxon>Tracheophyta</taxon>
        <taxon>Spermatophyta</taxon>
        <taxon>Magnoliopsida</taxon>
        <taxon>eudicotyledons</taxon>
        <taxon>Gunneridae</taxon>
        <taxon>Pentapetalae</taxon>
        <taxon>rosids</taxon>
        <taxon>fabids</taxon>
        <taxon>Malpighiales</taxon>
        <taxon>Euphorbiaceae</taxon>
        <taxon>Crotonoideae</taxon>
        <taxon>Micrandreae</taxon>
        <taxon>Hevea</taxon>
    </lineage>
</organism>
<dbReference type="EC" id="7.4.2.4" evidence="1"/>
<feature type="compositionally biased region" description="Basic residues" evidence="10">
    <location>
        <begin position="48"/>
        <end position="66"/>
    </location>
</feature>
<dbReference type="PROSITE" id="PS01312">
    <property type="entry name" value="SECA"/>
    <property type="match status" value="1"/>
</dbReference>
<keyword evidence="14" id="KW-1185">Reference proteome</keyword>
<evidence type="ECO:0000313" key="14">
    <source>
        <dbReference type="Proteomes" id="UP000467840"/>
    </source>
</evidence>
<accession>A0A6A6KQQ7</accession>
<protein>
    <recommendedName>
        <fullName evidence="1">chloroplast protein-transporting ATPase</fullName>
        <ecNumber evidence="1">7.4.2.4</ecNumber>
    </recommendedName>
</protein>
<keyword evidence="4" id="KW-0067">ATP-binding</keyword>
<evidence type="ECO:0000256" key="7">
    <source>
        <dbReference type="ARBA" id="ARBA00023010"/>
    </source>
</evidence>
<evidence type="ECO:0000256" key="2">
    <source>
        <dbReference type="ARBA" id="ARBA00022448"/>
    </source>
</evidence>
<dbReference type="GO" id="GO:0016020">
    <property type="term" value="C:membrane"/>
    <property type="evidence" value="ECO:0007669"/>
    <property type="project" value="InterPro"/>
</dbReference>
<dbReference type="EMBL" id="JAAGAX010000015">
    <property type="protein sequence ID" value="KAF2291350.1"/>
    <property type="molecule type" value="Genomic_DNA"/>
</dbReference>
<evidence type="ECO:0000256" key="9">
    <source>
        <dbReference type="ARBA" id="ARBA00034043"/>
    </source>
</evidence>
<comment type="caution">
    <text evidence="13">The sequence shown here is derived from an EMBL/GenBank/DDBJ whole genome shotgun (WGS) entry which is preliminary data.</text>
</comment>
<evidence type="ECO:0000256" key="3">
    <source>
        <dbReference type="ARBA" id="ARBA00022741"/>
    </source>
</evidence>
<dbReference type="AlphaFoldDB" id="A0A6A6KQQ7"/>
<dbReference type="FunFam" id="3.90.1440.10:FF:000003">
    <property type="entry name" value="Preprotein translocase SecA subunit"/>
    <property type="match status" value="1"/>
</dbReference>
<dbReference type="InterPro" id="IPR011130">
    <property type="entry name" value="SecA_preprotein_X-link_dom"/>
</dbReference>
<dbReference type="SMART" id="SM00958">
    <property type="entry name" value="SecA_PP_bind"/>
    <property type="match status" value="1"/>
</dbReference>
<dbReference type="Gene3D" id="3.40.50.300">
    <property type="entry name" value="P-loop containing nucleotide triphosphate hydrolases"/>
    <property type="match status" value="1"/>
</dbReference>
<dbReference type="Pfam" id="PF07517">
    <property type="entry name" value="SecA_DEAD"/>
    <property type="match status" value="1"/>
</dbReference>
<dbReference type="HAMAP" id="MF_01382">
    <property type="entry name" value="SecA"/>
    <property type="match status" value="1"/>
</dbReference>
<keyword evidence="8" id="KW-0472">Membrane</keyword>
<dbReference type="Gene3D" id="3.90.1440.10">
    <property type="entry name" value="SecA, preprotein cross-linking domain"/>
    <property type="match status" value="1"/>
</dbReference>
<dbReference type="CDD" id="cd17928">
    <property type="entry name" value="DEXDc_SecA"/>
    <property type="match status" value="1"/>
</dbReference>
<dbReference type="GO" id="GO:0016464">
    <property type="term" value="F:chloroplast protein-transporting ATPase activity"/>
    <property type="evidence" value="ECO:0007669"/>
    <property type="project" value="UniProtKB-EC"/>
</dbReference>
<dbReference type="PANTHER" id="PTHR30612">
    <property type="entry name" value="SECA INNER MEMBRANE COMPONENT OF SEC PROTEIN SECRETION SYSTEM"/>
    <property type="match status" value="1"/>
</dbReference>
<comment type="catalytic activity">
    <reaction evidence="9">
        <text>ATP + H2O + chloroplast-proteinSide 1 = ADP + phosphate + chloroplast-proteinSide 2.</text>
        <dbReference type="EC" id="7.4.2.4"/>
    </reaction>
</comment>
<evidence type="ECO:0000313" key="13">
    <source>
        <dbReference type="EMBL" id="KAF2291350.1"/>
    </source>
</evidence>
<evidence type="ECO:0000256" key="4">
    <source>
        <dbReference type="ARBA" id="ARBA00022840"/>
    </source>
</evidence>
<evidence type="ECO:0000256" key="5">
    <source>
        <dbReference type="ARBA" id="ARBA00022927"/>
    </source>
</evidence>
<dbReference type="GO" id="GO:0017038">
    <property type="term" value="P:protein import"/>
    <property type="evidence" value="ECO:0007669"/>
    <property type="project" value="InterPro"/>
</dbReference>
<evidence type="ECO:0000256" key="6">
    <source>
        <dbReference type="ARBA" id="ARBA00022967"/>
    </source>
</evidence>
<keyword evidence="7" id="KW-0811">Translocation</keyword>
<feature type="domain" description="SecA family profile" evidence="12">
    <location>
        <begin position="51"/>
        <end position="636"/>
    </location>
</feature>
<dbReference type="Proteomes" id="UP000467840">
    <property type="component" value="Chromosome 2"/>
</dbReference>
<dbReference type="SUPFAM" id="SSF81767">
    <property type="entry name" value="Pre-protein crosslinking domain of SecA"/>
    <property type="match status" value="1"/>
</dbReference>
<dbReference type="PRINTS" id="PR00906">
    <property type="entry name" value="SECA"/>
</dbReference>
<dbReference type="InterPro" id="IPR020937">
    <property type="entry name" value="SecA_CS"/>
</dbReference>
<dbReference type="Pfam" id="PF01043">
    <property type="entry name" value="SecA_PP_bind"/>
    <property type="match status" value="1"/>
</dbReference>
<evidence type="ECO:0000259" key="12">
    <source>
        <dbReference type="PROSITE" id="PS51196"/>
    </source>
</evidence>
<feature type="domain" description="Helicase ATP-binding" evidence="11">
    <location>
        <begin position="164"/>
        <end position="307"/>
    </location>
</feature>
<dbReference type="PROSITE" id="PS51192">
    <property type="entry name" value="HELICASE_ATP_BIND_1"/>
    <property type="match status" value="1"/>
</dbReference>
<dbReference type="InterPro" id="IPR014001">
    <property type="entry name" value="Helicase_ATP-bd"/>
</dbReference>
<gene>
    <name evidence="13" type="ORF">GH714_023098</name>
</gene>